<dbReference type="RefSeq" id="WP_338737172.1">
    <property type="nucleotide sequence ID" value="NZ_CP146612.1"/>
</dbReference>
<keyword evidence="3" id="KW-1185">Reference proteome</keyword>
<proteinExistence type="predicted"/>
<gene>
    <name evidence="2" type="ORF">V8247_07195</name>
</gene>
<sequence length="62" mass="6689">MEINMSLLIGITAGLMDGLGISLWSSGQPLMGIAWVIMGLATAGIMYLRVRPQPVRDEKPDC</sequence>
<keyword evidence="1" id="KW-1133">Transmembrane helix</keyword>
<protein>
    <submittedName>
        <fullName evidence="2">Uncharacterized protein</fullName>
    </submittedName>
</protein>
<evidence type="ECO:0000256" key="1">
    <source>
        <dbReference type="SAM" id="Phobius"/>
    </source>
</evidence>
<name>A0ABZ2J5W1_9CHLR</name>
<organism evidence="2 3">
    <name type="scientific">Candidatus Dehalogenimonas loeffleri</name>
    <dbReference type="NCBI Taxonomy" id="3127115"/>
    <lineage>
        <taxon>Bacteria</taxon>
        <taxon>Bacillati</taxon>
        <taxon>Chloroflexota</taxon>
        <taxon>Dehalococcoidia</taxon>
        <taxon>Dehalococcoidales</taxon>
        <taxon>Dehalococcoidaceae</taxon>
        <taxon>Dehalogenimonas</taxon>
    </lineage>
</organism>
<feature type="transmembrane region" description="Helical" evidence="1">
    <location>
        <begin position="30"/>
        <end position="50"/>
    </location>
</feature>
<dbReference type="EMBL" id="CP146612">
    <property type="protein sequence ID" value="WWX25039.1"/>
    <property type="molecule type" value="Genomic_DNA"/>
</dbReference>
<accession>A0ABZ2J5W1</accession>
<reference evidence="2 3" key="1">
    <citation type="submission" date="2024-03" db="EMBL/GenBank/DDBJ databases">
        <title>A Dehalogenimonas Isolated from Estuarine Sediments Dihaloeliminates Chlorinated Alkanes.</title>
        <authorList>
            <person name="Yang Y."/>
            <person name="Wang H."/>
        </authorList>
    </citation>
    <scope>NUCLEOTIDE SEQUENCE [LARGE SCALE GENOMIC DNA]</scope>
    <source>
        <strain evidence="2 3">W</strain>
    </source>
</reference>
<keyword evidence="1" id="KW-0472">Membrane</keyword>
<evidence type="ECO:0000313" key="2">
    <source>
        <dbReference type="EMBL" id="WWX25039.1"/>
    </source>
</evidence>
<evidence type="ECO:0000313" key="3">
    <source>
        <dbReference type="Proteomes" id="UP001375370"/>
    </source>
</evidence>
<dbReference type="Proteomes" id="UP001375370">
    <property type="component" value="Chromosome"/>
</dbReference>
<keyword evidence="1" id="KW-0812">Transmembrane</keyword>
<feature type="transmembrane region" description="Helical" evidence="1">
    <location>
        <begin position="7"/>
        <end position="24"/>
    </location>
</feature>